<sequence length="169" mass="18398">MLQHVQGRFSRDHRDTFYLRDGTPQLHYSFHSGVGRTKPQTDPSRQLSAAQVHTLVRACDRLATGIDFVRMDLYLTSSSPSGMAFGEATFTPRAGHNLFDPPSIDAGLGRRWCDGRRSGVQQLQPQPAGPRKQVAGGQHVQSAVWHGGDLASSQLARAQAYGGQRMGAG</sequence>
<evidence type="ECO:0000313" key="2">
    <source>
        <dbReference type="EMBL" id="CAE0123580.1"/>
    </source>
</evidence>
<feature type="region of interest" description="Disordered" evidence="1">
    <location>
        <begin position="118"/>
        <end position="141"/>
    </location>
</feature>
<name>A0A7S3B392_9EUKA</name>
<dbReference type="AlphaFoldDB" id="A0A7S3B392"/>
<reference evidence="2" key="1">
    <citation type="submission" date="2021-01" db="EMBL/GenBank/DDBJ databases">
        <authorList>
            <person name="Corre E."/>
            <person name="Pelletier E."/>
            <person name="Niang G."/>
            <person name="Scheremetjew M."/>
            <person name="Finn R."/>
            <person name="Kale V."/>
            <person name="Holt S."/>
            <person name="Cochrane G."/>
            <person name="Meng A."/>
            <person name="Brown T."/>
            <person name="Cohen L."/>
        </authorList>
    </citation>
    <scope>NUCLEOTIDE SEQUENCE</scope>
    <source>
        <strain evidence="2">CCMP281</strain>
    </source>
</reference>
<organism evidence="2">
    <name type="scientific">Haptolina ericina</name>
    <dbReference type="NCBI Taxonomy" id="156174"/>
    <lineage>
        <taxon>Eukaryota</taxon>
        <taxon>Haptista</taxon>
        <taxon>Haptophyta</taxon>
        <taxon>Prymnesiophyceae</taxon>
        <taxon>Prymnesiales</taxon>
        <taxon>Prymnesiaceae</taxon>
        <taxon>Haptolina</taxon>
    </lineage>
</organism>
<proteinExistence type="predicted"/>
<evidence type="ECO:0000256" key="1">
    <source>
        <dbReference type="SAM" id="MobiDB-lite"/>
    </source>
</evidence>
<accession>A0A7S3B392</accession>
<gene>
    <name evidence="2" type="ORF">HERI1096_LOCUS24282</name>
</gene>
<dbReference type="EMBL" id="HBHX01043855">
    <property type="protein sequence ID" value="CAE0123580.1"/>
    <property type="molecule type" value="Transcribed_RNA"/>
</dbReference>
<protein>
    <submittedName>
        <fullName evidence="2">Uncharacterized protein</fullName>
    </submittedName>
</protein>